<dbReference type="Proteomes" id="UP001501682">
    <property type="component" value="Unassembled WGS sequence"/>
</dbReference>
<evidence type="ECO:0000259" key="1">
    <source>
        <dbReference type="PROSITE" id="PS50206"/>
    </source>
</evidence>
<organism evidence="2 3">
    <name type="scientific">Winogradskyella damuponensis</name>
    <dbReference type="NCBI Taxonomy" id="943939"/>
    <lineage>
        <taxon>Bacteria</taxon>
        <taxon>Pseudomonadati</taxon>
        <taxon>Bacteroidota</taxon>
        <taxon>Flavobacteriia</taxon>
        <taxon>Flavobacteriales</taxon>
        <taxon>Flavobacteriaceae</taxon>
        <taxon>Winogradskyella</taxon>
    </lineage>
</organism>
<protein>
    <submittedName>
        <fullName evidence="2">Rhodanese-like domain-containing protein</fullName>
    </submittedName>
</protein>
<evidence type="ECO:0000313" key="3">
    <source>
        <dbReference type="Proteomes" id="UP001501682"/>
    </source>
</evidence>
<name>A0ABP8D0K9_9FLAO</name>
<dbReference type="InterPro" id="IPR050229">
    <property type="entry name" value="GlpE_sulfurtransferase"/>
</dbReference>
<dbReference type="CDD" id="cd00158">
    <property type="entry name" value="RHOD"/>
    <property type="match status" value="1"/>
</dbReference>
<dbReference type="InterPro" id="IPR001763">
    <property type="entry name" value="Rhodanese-like_dom"/>
</dbReference>
<evidence type="ECO:0000313" key="2">
    <source>
        <dbReference type="EMBL" id="GAA4245699.1"/>
    </source>
</evidence>
<dbReference type="InterPro" id="IPR036873">
    <property type="entry name" value="Rhodanese-like_dom_sf"/>
</dbReference>
<dbReference type="Gene3D" id="3.40.250.10">
    <property type="entry name" value="Rhodanese-like domain"/>
    <property type="match status" value="1"/>
</dbReference>
<dbReference type="Pfam" id="PF00581">
    <property type="entry name" value="Rhodanese"/>
    <property type="match status" value="1"/>
</dbReference>
<comment type="caution">
    <text evidence="2">The sequence shown here is derived from an EMBL/GenBank/DDBJ whole genome shotgun (WGS) entry which is preliminary data.</text>
</comment>
<dbReference type="SMART" id="SM00450">
    <property type="entry name" value="RHOD"/>
    <property type="match status" value="1"/>
</dbReference>
<reference evidence="3" key="1">
    <citation type="journal article" date="2019" name="Int. J. Syst. Evol. Microbiol.">
        <title>The Global Catalogue of Microorganisms (GCM) 10K type strain sequencing project: providing services to taxonomists for standard genome sequencing and annotation.</title>
        <authorList>
            <consortium name="The Broad Institute Genomics Platform"/>
            <consortium name="The Broad Institute Genome Sequencing Center for Infectious Disease"/>
            <person name="Wu L."/>
            <person name="Ma J."/>
        </authorList>
    </citation>
    <scope>NUCLEOTIDE SEQUENCE [LARGE SCALE GENOMIC DNA]</scope>
    <source>
        <strain evidence="3">JCM 17633</strain>
    </source>
</reference>
<feature type="domain" description="Rhodanese" evidence="1">
    <location>
        <begin position="15"/>
        <end position="102"/>
    </location>
</feature>
<proteinExistence type="predicted"/>
<dbReference type="PANTHER" id="PTHR43031">
    <property type="entry name" value="FAD-DEPENDENT OXIDOREDUCTASE"/>
    <property type="match status" value="1"/>
</dbReference>
<sequence>MADLSQEDWKKQLEEDNNSVVLDVRTQEEVDMGIITDAIHIDIYKGQGFIYELEELDKTKNYYVYCRSGGRSGQACAIMNQLGFNNAYNLIGGFSEWQGDVAFKD</sequence>
<keyword evidence="3" id="KW-1185">Reference proteome</keyword>
<dbReference type="PROSITE" id="PS50206">
    <property type="entry name" value="RHODANESE_3"/>
    <property type="match status" value="1"/>
</dbReference>
<accession>A0ABP8D0K9</accession>
<dbReference type="RefSeq" id="WP_215924506.1">
    <property type="nucleotide sequence ID" value="NZ_BAABCB010000029.1"/>
</dbReference>
<gene>
    <name evidence="2" type="ORF">GCM10022292_29060</name>
</gene>
<dbReference type="SUPFAM" id="SSF52821">
    <property type="entry name" value="Rhodanese/Cell cycle control phosphatase"/>
    <property type="match status" value="1"/>
</dbReference>
<dbReference type="PANTHER" id="PTHR43031:SF16">
    <property type="entry name" value="OXIDOREDUCTASE"/>
    <property type="match status" value="1"/>
</dbReference>
<dbReference type="EMBL" id="BAABCB010000029">
    <property type="protein sequence ID" value="GAA4245699.1"/>
    <property type="molecule type" value="Genomic_DNA"/>
</dbReference>